<dbReference type="Pfam" id="PF03214">
    <property type="entry name" value="RGP"/>
    <property type="match status" value="1"/>
</dbReference>
<dbReference type="InterPro" id="IPR037595">
    <property type="entry name" value="RGP_fam"/>
</dbReference>
<keyword evidence="6" id="KW-1185">Reference proteome</keyword>
<gene>
    <name evidence="5" type="ORF">RND71_014531</name>
</gene>
<accession>A0AAE1SCZ2</accession>
<dbReference type="GO" id="GO:0005794">
    <property type="term" value="C:Golgi apparatus"/>
    <property type="evidence" value="ECO:0007669"/>
    <property type="project" value="UniProtKB-SubCell"/>
</dbReference>
<evidence type="ECO:0000256" key="2">
    <source>
        <dbReference type="ARBA" id="ARBA00008986"/>
    </source>
</evidence>
<dbReference type="EMBL" id="JAVYJV010000007">
    <property type="protein sequence ID" value="KAK4366651.1"/>
    <property type="molecule type" value="Genomic_DNA"/>
</dbReference>
<proteinExistence type="inferred from homology"/>
<dbReference type="Proteomes" id="UP001291623">
    <property type="component" value="Unassembled WGS sequence"/>
</dbReference>
<sequence>MEGESIFPLINSYWLALRRSLRLFRRDDLANDTCPWSRGPYCGLASGRPAYADGADFVRGYPFSLRQGVPTAVSHGLWLNIHDYDAPTQLVKPLERNTRIKS</sequence>
<dbReference type="PANTHER" id="PTHR31682">
    <property type="entry name" value="UDP-ARABINOSE MUTASE"/>
    <property type="match status" value="1"/>
</dbReference>
<evidence type="ECO:0000256" key="4">
    <source>
        <dbReference type="ARBA" id="ARBA00023316"/>
    </source>
</evidence>
<name>A0AAE1SCZ2_9SOLA</name>
<dbReference type="GO" id="GO:0052691">
    <property type="term" value="F:UDP-arabinopyranose mutase activity"/>
    <property type="evidence" value="ECO:0007669"/>
    <property type="project" value="TreeGrafter"/>
</dbReference>
<keyword evidence="4" id="KW-0961">Cell wall biogenesis/degradation</keyword>
<comment type="caution">
    <text evidence="5">The sequence shown here is derived from an EMBL/GenBank/DDBJ whole genome shotgun (WGS) entry which is preliminary data.</text>
</comment>
<organism evidence="5 6">
    <name type="scientific">Anisodus tanguticus</name>
    <dbReference type="NCBI Taxonomy" id="243964"/>
    <lineage>
        <taxon>Eukaryota</taxon>
        <taxon>Viridiplantae</taxon>
        <taxon>Streptophyta</taxon>
        <taxon>Embryophyta</taxon>
        <taxon>Tracheophyta</taxon>
        <taxon>Spermatophyta</taxon>
        <taxon>Magnoliopsida</taxon>
        <taxon>eudicotyledons</taxon>
        <taxon>Gunneridae</taxon>
        <taxon>Pentapetalae</taxon>
        <taxon>asterids</taxon>
        <taxon>lamiids</taxon>
        <taxon>Solanales</taxon>
        <taxon>Solanaceae</taxon>
        <taxon>Solanoideae</taxon>
        <taxon>Hyoscyameae</taxon>
        <taxon>Anisodus</taxon>
    </lineage>
</organism>
<reference evidence="5" key="1">
    <citation type="submission" date="2023-12" db="EMBL/GenBank/DDBJ databases">
        <title>Genome assembly of Anisodus tanguticus.</title>
        <authorList>
            <person name="Wang Y.-J."/>
        </authorList>
    </citation>
    <scope>NUCLEOTIDE SEQUENCE</scope>
    <source>
        <strain evidence="5">KB-2021</strain>
        <tissue evidence="5">Leaf</tissue>
    </source>
</reference>
<dbReference type="PANTHER" id="PTHR31682:SF44">
    <property type="entry name" value="UDP-ARABINOPYRANOSE MUTASE 3"/>
    <property type="match status" value="1"/>
</dbReference>
<comment type="similarity">
    <text evidence="2">Belongs to the RGP family.</text>
</comment>
<evidence type="ECO:0000256" key="3">
    <source>
        <dbReference type="ARBA" id="ARBA00023034"/>
    </source>
</evidence>
<evidence type="ECO:0000313" key="5">
    <source>
        <dbReference type="EMBL" id="KAK4366651.1"/>
    </source>
</evidence>
<evidence type="ECO:0000313" key="6">
    <source>
        <dbReference type="Proteomes" id="UP001291623"/>
    </source>
</evidence>
<dbReference type="GO" id="GO:0071555">
    <property type="term" value="P:cell wall organization"/>
    <property type="evidence" value="ECO:0007669"/>
    <property type="project" value="UniProtKB-KW"/>
</dbReference>
<dbReference type="AlphaFoldDB" id="A0AAE1SCZ2"/>
<dbReference type="GO" id="GO:0005829">
    <property type="term" value="C:cytosol"/>
    <property type="evidence" value="ECO:0007669"/>
    <property type="project" value="TreeGrafter"/>
</dbReference>
<dbReference type="GO" id="GO:0033356">
    <property type="term" value="P:UDP-L-arabinose metabolic process"/>
    <property type="evidence" value="ECO:0007669"/>
    <property type="project" value="TreeGrafter"/>
</dbReference>
<protein>
    <submittedName>
        <fullName evidence="5">Uncharacterized protein</fullName>
    </submittedName>
</protein>
<comment type="subcellular location">
    <subcellularLocation>
        <location evidence="1">Golgi apparatus</location>
    </subcellularLocation>
</comment>
<evidence type="ECO:0000256" key="1">
    <source>
        <dbReference type="ARBA" id="ARBA00004555"/>
    </source>
</evidence>
<keyword evidence="3" id="KW-0333">Golgi apparatus</keyword>